<feature type="transmembrane region" description="Helical" evidence="1">
    <location>
        <begin position="127"/>
        <end position="146"/>
    </location>
</feature>
<dbReference type="AlphaFoldDB" id="A0A1Z4BVV5"/>
<organism evidence="2 4">
    <name type="scientific">Methylovulum psychrotolerans</name>
    <dbReference type="NCBI Taxonomy" id="1704499"/>
    <lineage>
        <taxon>Bacteria</taxon>
        <taxon>Pseudomonadati</taxon>
        <taxon>Pseudomonadota</taxon>
        <taxon>Gammaproteobacteria</taxon>
        <taxon>Methylococcales</taxon>
        <taxon>Methylococcaceae</taxon>
        <taxon>Methylovulum</taxon>
    </lineage>
</organism>
<dbReference type="RefSeq" id="WP_088618307.1">
    <property type="nucleotide sequence ID" value="NZ_CP022129.1"/>
</dbReference>
<protein>
    <recommendedName>
        <fullName evidence="6">Sulfotransferase family protein</fullName>
    </recommendedName>
</protein>
<keyword evidence="1" id="KW-0472">Membrane</keyword>
<dbReference type="OrthoDB" id="9179784at2"/>
<evidence type="ECO:0000313" key="5">
    <source>
        <dbReference type="Proteomes" id="UP000237423"/>
    </source>
</evidence>
<proteinExistence type="predicted"/>
<keyword evidence="1" id="KW-1133">Transmembrane helix</keyword>
<evidence type="ECO:0000256" key="1">
    <source>
        <dbReference type="SAM" id="Phobius"/>
    </source>
</evidence>
<gene>
    <name evidence="3" type="ORF">AADEFJLK_04109</name>
    <name evidence="2" type="ORF">CEK71_04730</name>
</gene>
<dbReference type="SUPFAM" id="SSF52540">
    <property type="entry name" value="P-loop containing nucleoside triphosphate hydrolases"/>
    <property type="match status" value="1"/>
</dbReference>
<keyword evidence="4" id="KW-1185">Reference proteome</keyword>
<evidence type="ECO:0000313" key="2">
    <source>
        <dbReference type="EMBL" id="ASF45425.1"/>
    </source>
</evidence>
<dbReference type="EMBL" id="PGFZ01000015">
    <property type="protein sequence ID" value="POZ50090.1"/>
    <property type="molecule type" value="Genomic_DNA"/>
</dbReference>
<evidence type="ECO:0008006" key="6">
    <source>
        <dbReference type="Google" id="ProtNLM"/>
    </source>
</evidence>
<dbReference type="Gene3D" id="3.40.50.300">
    <property type="entry name" value="P-loop containing nucleotide triphosphate hydrolases"/>
    <property type="match status" value="1"/>
</dbReference>
<dbReference type="EMBL" id="CP022129">
    <property type="protein sequence ID" value="ASF45425.1"/>
    <property type="molecule type" value="Genomic_DNA"/>
</dbReference>
<dbReference type="Proteomes" id="UP000237423">
    <property type="component" value="Unassembled WGS sequence"/>
</dbReference>
<dbReference type="Proteomes" id="UP000197019">
    <property type="component" value="Chromosome"/>
</dbReference>
<evidence type="ECO:0000313" key="3">
    <source>
        <dbReference type="EMBL" id="POZ50090.1"/>
    </source>
</evidence>
<dbReference type="InterPro" id="IPR027417">
    <property type="entry name" value="P-loop_NTPase"/>
</dbReference>
<reference evidence="2 4" key="1">
    <citation type="submission" date="2017-06" db="EMBL/GenBank/DDBJ databases">
        <title>Genome Sequencing of the methanotroph Methylovulum psychrotolerants str. HV10-M2 isolated from a high-altitude environment.</title>
        <authorList>
            <person name="Mateos-Rivera A."/>
        </authorList>
    </citation>
    <scope>NUCLEOTIDE SEQUENCE [LARGE SCALE GENOMIC DNA]</scope>
    <source>
        <strain evidence="2 4">HV10_M2</strain>
    </source>
</reference>
<sequence>MSNKNSGFATINGTAAALPQKTILVLGIGRGGTSMVAGVLSKLGIYMGDGLSSRYQDSTLLDCLKRNDKKQAKKIIKERDASYPVWGVKKLRLWRWERLFRERVYVVVVRDIFATANRRTTIYNISLLAEMFKVLGLNFALLLFLWTTKRPIFIASYEKALLFPDDFIAGLADFLGLADNPEQRTEAAQFINPSPPTYTNTLVNFKAINANKAYLGYIDLLEAQKITGWALSTLHNDPLMLELFINGTYRQSVSTQLSRRDVIRQNPHYYEHCGFVFHLAEGEGLTPGDHVDVRIAGQDQALNNSPQAFI</sequence>
<dbReference type="KEGG" id="mpsy:CEK71_04730"/>
<evidence type="ECO:0000313" key="4">
    <source>
        <dbReference type="Proteomes" id="UP000197019"/>
    </source>
</evidence>
<accession>A0A1Z4BVV5</accession>
<name>A0A1Z4BVV5_9GAMM</name>
<keyword evidence="1" id="KW-0812">Transmembrane</keyword>
<reference evidence="3 5" key="2">
    <citation type="submission" date="2017-11" db="EMBL/GenBank/DDBJ databases">
        <title>Draft Genome Sequence of Methylobacter psychrotolerans Sph1T, an Obligate Methanotroph from Low-Temperature Environments.</title>
        <authorList>
            <person name="Oshkin I.Y."/>
            <person name="Miroshnikov K."/>
            <person name="Belova S.E."/>
            <person name="Korzhenkov A."/>
            <person name="Toshchakov S.V."/>
            <person name="Dedysh S.N."/>
        </authorList>
    </citation>
    <scope>NUCLEOTIDE SEQUENCE [LARGE SCALE GENOMIC DNA]</scope>
    <source>
        <strain evidence="3 5">Sph1</strain>
    </source>
</reference>